<dbReference type="Gene3D" id="1.20.1440.60">
    <property type="entry name" value="23S rRNA-intervening sequence"/>
    <property type="match status" value="1"/>
</dbReference>
<dbReference type="EMBL" id="MHQI01000007">
    <property type="protein sequence ID" value="OHA00738.1"/>
    <property type="molecule type" value="Genomic_DNA"/>
</dbReference>
<name>A0A1G2KMT1_9BACT</name>
<proteinExistence type="predicted"/>
<protein>
    <recommendedName>
        <fullName evidence="3">Four helix bundle protein</fullName>
    </recommendedName>
</protein>
<dbReference type="InterPro" id="IPR036583">
    <property type="entry name" value="23S_rRNA_IVS_sf"/>
</dbReference>
<dbReference type="NCBIfam" id="TIGR02436">
    <property type="entry name" value="four helix bundle protein"/>
    <property type="match status" value="1"/>
</dbReference>
<dbReference type="PANTHER" id="PTHR38471">
    <property type="entry name" value="FOUR HELIX BUNDLE PROTEIN"/>
    <property type="match status" value="1"/>
</dbReference>
<dbReference type="InterPro" id="IPR012657">
    <property type="entry name" value="23S_rRNA-intervening_sequence"/>
</dbReference>
<evidence type="ECO:0008006" key="3">
    <source>
        <dbReference type="Google" id="ProtNLM"/>
    </source>
</evidence>
<reference evidence="1 2" key="1">
    <citation type="journal article" date="2016" name="Nat. Commun.">
        <title>Thousands of microbial genomes shed light on interconnected biogeochemical processes in an aquifer system.</title>
        <authorList>
            <person name="Anantharaman K."/>
            <person name="Brown C.T."/>
            <person name="Hug L.A."/>
            <person name="Sharon I."/>
            <person name="Castelle C.J."/>
            <person name="Probst A.J."/>
            <person name="Thomas B.C."/>
            <person name="Singh A."/>
            <person name="Wilkins M.J."/>
            <person name="Karaoz U."/>
            <person name="Brodie E.L."/>
            <person name="Williams K.H."/>
            <person name="Hubbard S.S."/>
            <person name="Banfield J.F."/>
        </authorList>
    </citation>
    <scope>NUCLEOTIDE SEQUENCE [LARGE SCALE GENOMIC DNA]</scope>
</reference>
<dbReference type="CDD" id="cd16377">
    <property type="entry name" value="23S_rRNA_IVP_like"/>
    <property type="match status" value="1"/>
</dbReference>
<dbReference type="Pfam" id="PF05635">
    <property type="entry name" value="23S_rRNA_IVP"/>
    <property type="match status" value="1"/>
</dbReference>
<evidence type="ECO:0000313" key="2">
    <source>
        <dbReference type="Proteomes" id="UP000179023"/>
    </source>
</evidence>
<dbReference type="SUPFAM" id="SSF158446">
    <property type="entry name" value="IVS-encoded protein-like"/>
    <property type="match status" value="1"/>
</dbReference>
<dbReference type="PANTHER" id="PTHR38471:SF2">
    <property type="entry name" value="FOUR HELIX BUNDLE PROTEIN"/>
    <property type="match status" value="1"/>
</dbReference>
<organism evidence="1 2">
    <name type="scientific">Candidatus Sungbacteria bacterium RIFCSPHIGHO2_02_FULL_47_11</name>
    <dbReference type="NCBI Taxonomy" id="1802270"/>
    <lineage>
        <taxon>Bacteria</taxon>
        <taxon>Candidatus Sungiibacteriota</taxon>
    </lineage>
</organism>
<dbReference type="Proteomes" id="UP000179023">
    <property type="component" value="Unassembled WGS sequence"/>
</dbReference>
<sequence>MATVQKFEDLVAWQKARELTKETYKAFKSLNDYGFKDQIQRAAVSVMSNIAEGFERGTRAELINYLFIAKGSCGEVRSQLYIALDSGYVDVETFKRLNRLSEDCSVLMYRFIQSVKQSGVAGHQFKKEKSKVQQEREEFDEYLKWFIEEKKKNPNVKWNL</sequence>
<accession>A0A1G2KMT1</accession>
<gene>
    <name evidence="1" type="ORF">A3C07_02490</name>
</gene>
<dbReference type="AlphaFoldDB" id="A0A1G2KMT1"/>
<evidence type="ECO:0000313" key="1">
    <source>
        <dbReference type="EMBL" id="OHA00738.1"/>
    </source>
</evidence>
<comment type="caution">
    <text evidence="1">The sequence shown here is derived from an EMBL/GenBank/DDBJ whole genome shotgun (WGS) entry which is preliminary data.</text>
</comment>
<dbReference type="STRING" id="1802270.A3C07_02490"/>